<dbReference type="AlphaFoldDB" id="A0A9X1KZ51"/>
<comment type="caution">
    <text evidence="3">The sequence shown here is derived from an EMBL/GenBank/DDBJ whole genome shotgun (WGS) entry which is preliminary data.</text>
</comment>
<keyword evidence="2" id="KW-0472">Membrane</keyword>
<accession>A0A9X1KZ51</accession>
<dbReference type="InterPro" id="IPR006143">
    <property type="entry name" value="RND_pump_MFP"/>
</dbReference>
<dbReference type="Gene3D" id="2.40.50.100">
    <property type="match status" value="1"/>
</dbReference>
<gene>
    <name evidence="3" type="ORF">LDX50_05495</name>
</gene>
<dbReference type="SUPFAM" id="SSF111369">
    <property type="entry name" value="HlyD-like secretion proteins"/>
    <property type="match status" value="1"/>
</dbReference>
<dbReference type="Gene3D" id="2.40.30.170">
    <property type="match status" value="1"/>
</dbReference>
<evidence type="ECO:0000313" key="4">
    <source>
        <dbReference type="Proteomes" id="UP001139409"/>
    </source>
</evidence>
<dbReference type="GO" id="GO:1990281">
    <property type="term" value="C:efflux pump complex"/>
    <property type="evidence" value="ECO:0007669"/>
    <property type="project" value="TreeGrafter"/>
</dbReference>
<feature type="transmembrane region" description="Helical" evidence="2">
    <location>
        <begin position="7"/>
        <end position="27"/>
    </location>
</feature>
<dbReference type="PANTHER" id="PTHR30469:SF15">
    <property type="entry name" value="HLYD FAMILY OF SECRETION PROTEINS"/>
    <property type="match status" value="1"/>
</dbReference>
<comment type="similarity">
    <text evidence="1">Belongs to the membrane fusion protein (MFP) (TC 8.A.1) family.</text>
</comment>
<dbReference type="RefSeq" id="WP_225697406.1">
    <property type="nucleotide sequence ID" value="NZ_JAIXNE010000001.1"/>
</dbReference>
<dbReference type="PANTHER" id="PTHR30469">
    <property type="entry name" value="MULTIDRUG RESISTANCE PROTEIN MDTA"/>
    <property type="match status" value="1"/>
</dbReference>
<dbReference type="GO" id="GO:0015562">
    <property type="term" value="F:efflux transmembrane transporter activity"/>
    <property type="evidence" value="ECO:0007669"/>
    <property type="project" value="TreeGrafter"/>
</dbReference>
<dbReference type="Proteomes" id="UP001139409">
    <property type="component" value="Unassembled WGS sequence"/>
</dbReference>
<sequence>MKNRKLIIGILGVLIVVAAIFIAGRLANTPQEAPKEEERGDKVVVHTRKIENSEQIATVPITGRVVAADKLDLYAEVSGVSTYGARPFKAGNRFRKGEVLLKIDAEEFSRSMASAKSQFMSLIATVLADLKIDFPEDYPAWRDYLKNMDVNKSLQKLPEVQDEQLKFFLTGRNIYSTYYNLLESETRLAKYVIRAPFDGTITESYINQASLVRTGQQLGEFIREGNYELEASVTFDRLAGMKIGDEISFNEVNGAFSYVGKLVRINEKVDAETQLIKVYFSLKDPALKSGVYLEGNLTTGTFPSATVLPVSALVDGAYVFVVQDGKAVKTPVEVLSRGSNQFIAGGLPDGAEIIVDKKNGAFEGTSVEAI</sequence>
<evidence type="ECO:0000313" key="3">
    <source>
        <dbReference type="EMBL" id="MCA6074311.1"/>
    </source>
</evidence>
<dbReference type="Gene3D" id="1.10.287.470">
    <property type="entry name" value="Helix hairpin bin"/>
    <property type="match status" value="1"/>
</dbReference>
<reference evidence="3" key="1">
    <citation type="submission" date="2021-09" db="EMBL/GenBank/DDBJ databases">
        <title>Fulvivirga sp. isolated from coastal sediment.</title>
        <authorList>
            <person name="Yu H."/>
        </authorList>
    </citation>
    <scope>NUCLEOTIDE SEQUENCE</scope>
    <source>
        <strain evidence="3">1062</strain>
    </source>
</reference>
<name>A0A9X1KZ51_9BACT</name>
<evidence type="ECO:0000256" key="1">
    <source>
        <dbReference type="ARBA" id="ARBA00009477"/>
    </source>
</evidence>
<keyword evidence="4" id="KW-1185">Reference proteome</keyword>
<proteinExistence type="inferred from homology"/>
<keyword evidence="2" id="KW-0812">Transmembrane</keyword>
<protein>
    <submittedName>
        <fullName evidence="3">Efflux RND transporter periplasmic adaptor subunit</fullName>
    </submittedName>
</protein>
<organism evidence="3 4">
    <name type="scientific">Fulvivirga sedimenti</name>
    <dbReference type="NCBI Taxonomy" id="2879465"/>
    <lineage>
        <taxon>Bacteria</taxon>
        <taxon>Pseudomonadati</taxon>
        <taxon>Bacteroidota</taxon>
        <taxon>Cytophagia</taxon>
        <taxon>Cytophagales</taxon>
        <taxon>Fulvivirgaceae</taxon>
        <taxon>Fulvivirga</taxon>
    </lineage>
</organism>
<keyword evidence="2" id="KW-1133">Transmembrane helix</keyword>
<dbReference type="NCBIfam" id="TIGR01730">
    <property type="entry name" value="RND_mfp"/>
    <property type="match status" value="1"/>
</dbReference>
<dbReference type="EMBL" id="JAIXNE010000001">
    <property type="protein sequence ID" value="MCA6074311.1"/>
    <property type="molecule type" value="Genomic_DNA"/>
</dbReference>
<dbReference type="Gene3D" id="2.40.420.20">
    <property type="match status" value="1"/>
</dbReference>
<evidence type="ECO:0000256" key="2">
    <source>
        <dbReference type="SAM" id="Phobius"/>
    </source>
</evidence>